<keyword evidence="2" id="KW-1185">Reference proteome</keyword>
<dbReference type="Gene3D" id="3.40.50.2000">
    <property type="entry name" value="Glycogen Phosphorylase B"/>
    <property type="match status" value="2"/>
</dbReference>
<dbReference type="AlphaFoldDB" id="A0A6A6NA14"/>
<sequence length="136" mass="15053">MAKGKAPMSAGLSVQSHTGSSPINSATNFAGNFSQVSALFAKEYDDSIWIIDIDILKVGVRVGAQEWSRFEKKILVKKEDIVKAMTRFMVGEEAKEIRNKAMALKELARRAIEEARSSYCGINALLDESRALERSK</sequence>
<gene>
    <name evidence="1" type="ORF">GH714_033318</name>
</gene>
<dbReference type="Proteomes" id="UP000467840">
    <property type="component" value="Chromosome 10"/>
</dbReference>
<comment type="caution">
    <text evidence="1">The sequence shown here is derived from an EMBL/GenBank/DDBJ whole genome shotgun (WGS) entry which is preliminary data.</text>
</comment>
<name>A0A6A6NA14_HEVBR</name>
<evidence type="ECO:0000313" key="2">
    <source>
        <dbReference type="Proteomes" id="UP000467840"/>
    </source>
</evidence>
<accession>A0A6A6NA14</accession>
<evidence type="ECO:0000313" key="1">
    <source>
        <dbReference type="EMBL" id="KAF2321059.1"/>
    </source>
</evidence>
<dbReference type="SUPFAM" id="SSF53756">
    <property type="entry name" value="UDP-Glycosyltransferase/glycogen phosphorylase"/>
    <property type="match status" value="1"/>
</dbReference>
<organism evidence="1 2">
    <name type="scientific">Hevea brasiliensis</name>
    <name type="common">Para rubber tree</name>
    <name type="synonym">Siphonia brasiliensis</name>
    <dbReference type="NCBI Taxonomy" id="3981"/>
    <lineage>
        <taxon>Eukaryota</taxon>
        <taxon>Viridiplantae</taxon>
        <taxon>Streptophyta</taxon>
        <taxon>Embryophyta</taxon>
        <taxon>Tracheophyta</taxon>
        <taxon>Spermatophyta</taxon>
        <taxon>Magnoliopsida</taxon>
        <taxon>eudicotyledons</taxon>
        <taxon>Gunneridae</taxon>
        <taxon>Pentapetalae</taxon>
        <taxon>rosids</taxon>
        <taxon>fabids</taxon>
        <taxon>Malpighiales</taxon>
        <taxon>Euphorbiaceae</taxon>
        <taxon>Crotonoideae</taxon>
        <taxon>Micrandreae</taxon>
        <taxon>Hevea</taxon>
    </lineage>
</organism>
<dbReference type="EMBL" id="JAAGAX010000003">
    <property type="protein sequence ID" value="KAF2321059.1"/>
    <property type="molecule type" value="Genomic_DNA"/>
</dbReference>
<reference evidence="1 2" key="1">
    <citation type="journal article" date="2020" name="Mol. Plant">
        <title>The Chromosome-Based Rubber Tree Genome Provides New Insights into Spurge Genome Evolution and Rubber Biosynthesis.</title>
        <authorList>
            <person name="Liu J."/>
            <person name="Shi C."/>
            <person name="Shi C.C."/>
            <person name="Li W."/>
            <person name="Zhang Q.J."/>
            <person name="Zhang Y."/>
            <person name="Li K."/>
            <person name="Lu H.F."/>
            <person name="Shi C."/>
            <person name="Zhu S.T."/>
            <person name="Xiao Z.Y."/>
            <person name="Nan H."/>
            <person name="Yue Y."/>
            <person name="Zhu X.G."/>
            <person name="Wu Y."/>
            <person name="Hong X.N."/>
            <person name="Fan G.Y."/>
            <person name="Tong Y."/>
            <person name="Zhang D."/>
            <person name="Mao C.L."/>
            <person name="Liu Y.L."/>
            <person name="Hao S.J."/>
            <person name="Liu W.Q."/>
            <person name="Lv M.Q."/>
            <person name="Zhang H.B."/>
            <person name="Liu Y."/>
            <person name="Hu-Tang G.R."/>
            <person name="Wang J.P."/>
            <person name="Wang J.H."/>
            <person name="Sun Y.H."/>
            <person name="Ni S.B."/>
            <person name="Chen W.B."/>
            <person name="Zhang X.C."/>
            <person name="Jiao Y.N."/>
            <person name="Eichler E.E."/>
            <person name="Li G.H."/>
            <person name="Liu X."/>
            <person name="Gao L.Z."/>
        </authorList>
    </citation>
    <scope>NUCLEOTIDE SEQUENCE [LARGE SCALE GENOMIC DNA]</scope>
    <source>
        <strain evidence="2">cv. GT1</strain>
        <tissue evidence="1">Leaf</tissue>
    </source>
</reference>
<proteinExistence type="predicted"/>
<protein>
    <submittedName>
        <fullName evidence="1">Uncharacterized protein</fullName>
    </submittedName>
</protein>